<organism evidence="2 3">
    <name type="scientific">Nocardia farcinica</name>
    <dbReference type="NCBI Taxonomy" id="37329"/>
    <lineage>
        <taxon>Bacteria</taxon>
        <taxon>Bacillati</taxon>
        <taxon>Actinomycetota</taxon>
        <taxon>Actinomycetes</taxon>
        <taxon>Mycobacteriales</taxon>
        <taxon>Nocardiaceae</taxon>
        <taxon>Nocardia</taxon>
    </lineage>
</organism>
<dbReference type="KEGG" id="nfr:ERS450000_01933"/>
<evidence type="ECO:0000313" key="3">
    <source>
        <dbReference type="Proteomes" id="UP000057820"/>
    </source>
</evidence>
<sequence>MVFAGVRRRCVHPSAQDRLDHHDGPVRTRGGRARGENGVGVRVVPVVQDVGQQVGVGPGRQRVEEASCDGGGPVREPRRGEPLGRCRGCRLEVDQPSPHAGVAAQYRSQQCPVPTAHVDDVGEPSPVETLGDLSGQNPEAPPHLGVERASQCGHRIEVGPEVPAVTARIGGRARGDRLEQFDESQLRTASRTVDVQQEFHPVRGIPAHLVAQPCRPIVPGFPAGYEDTDGNQMVEQPAQRGSRGPGAVGELCHRRACPRLLDQPERRGHPDRHRGGEIGHRQDRRPTLQHSHDRSLVGIWRDPLWD</sequence>
<reference evidence="3" key="1">
    <citation type="submission" date="2015-03" db="EMBL/GenBank/DDBJ databases">
        <authorList>
            <consortium name="Pathogen Informatics"/>
        </authorList>
    </citation>
    <scope>NUCLEOTIDE SEQUENCE [LARGE SCALE GENOMIC DNA]</scope>
    <source>
        <strain evidence="3">NCTC11134</strain>
    </source>
</reference>
<dbReference type="Proteomes" id="UP000057820">
    <property type="component" value="Chromosome 1"/>
</dbReference>
<dbReference type="AlphaFoldDB" id="A0A0H5NM92"/>
<accession>A0A0H5NM92</accession>
<dbReference type="EMBL" id="LN868938">
    <property type="protein sequence ID" value="CRY76593.1"/>
    <property type="molecule type" value="Genomic_DNA"/>
</dbReference>
<protein>
    <submittedName>
        <fullName evidence="2">Uncharacterized protein</fullName>
    </submittedName>
</protein>
<feature type="region of interest" description="Disordered" evidence="1">
    <location>
        <begin position="14"/>
        <end position="36"/>
    </location>
</feature>
<name>A0A0H5NM92_NOCFR</name>
<gene>
    <name evidence="2" type="ORF">ERS450000_01933</name>
</gene>
<feature type="region of interest" description="Disordered" evidence="1">
    <location>
        <begin position="61"/>
        <end position="81"/>
    </location>
</feature>
<evidence type="ECO:0000256" key="1">
    <source>
        <dbReference type="SAM" id="MobiDB-lite"/>
    </source>
</evidence>
<feature type="compositionally biased region" description="Basic and acidic residues" evidence="1">
    <location>
        <begin position="15"/>
        <end position="26"/>
    </location>
</feature>
<evidence type="ECO:0000313" key="2">
    <source>
        <dbReference type="EMBL" id="CRY76593.1"/>
    </source>
</evidence>
<proteinExistence type="predicted"/>
<feature type="compositionally biased region" description="Basic and acidic residues" evidence="1">
    <location>
        <begin position="262"/>
        <end position="292"/>
    </location>
</feature>
<feature type="region of interest" description="Disordered" evidence="1">
    <location>
        <begin position="259"/>
        <end position="292"/>
    </location>
</feature>